<dbReference type="OrthoDB" id="8555723at2"/>
<dbReference type="Pfam" id="PF02558">
    <property type="entry name" value="ApbA"/>
    <property type="match status" value="1"/>
</dbReference>
<dbReference type="InterPro" id="IPR008927">
    <property type="entry name" value="6-PGluconate_DH-like_C_sf"/>
</dbReference>
<evidence type="ECO:0000256" key="4">
    <source>
        <dbReference type="RuleBase" id="RU362068"/>
    </source>
</evidence>
<dbReference type="Proteomes" id="UP000031419">
    <property type="component" value="Unassembled WGS sequence"/>
</dbReference>
<dbReference type="Gene3D" id="1.10.1040.10">
    <property type="entry name" value="N-(1-d-carboxylethyl)-l-norvaline Dehydrogenase, domain 2"/>
    <property type="match status" value="1"/>
</dbReference>
<reference evidence="7 8" key="1">
    <citation type="submission" date="2014-06" db="EMBL/GenBank/DDBJ databases">
        <title>Saccharopolyspora rectivirgula DSM-43113 Genome sequencing.</title>
        <authorList>
            <person name="Barrera C."/>
            <person name="Millon L."/>
            <person name="Rognon B."/>
            <person name="Zaugg C."/>
            <person name="Monod M."/>
        </authorList>
    </citation>
    <scope>NUCLEOTIDE SEQUENCE [LARGE SCALE GENOMIC DNA]</scope>
    <source>
        <strain evidence="7 8">DSM 43113</strain>
    </source>
</reference>
<comment type="similarity">
    <text evidence="1 4">Belongs to the ketopantoate reductase family.</text>
</comment>
<gene>
    <name evidence="7" type="ORF">GU90_01595</name>
</gene>
<evidence type="ECO:0000259" key="5">
    <source>
        <dbReference type="Pfam" id="PF02558"/>
    </source>
</evidence>
<evidence type="ECO:0000256" key="1">
    <source>
        <dbReference type="ARBA" id="ARBA00007870"/>
    </source>
</evidence>
<dbReference type="PANTHER" id="PTHR21708:SF26">
    <property type="entry name" value="2-DEHYDROPANTOATE 2-REDUCTASE"/>
    <property type="match status" value="1"/>
</dbReference>
<comment type="function">
    <text evidence="4">Catalyzes the NADPH-dependent reduction of ketopantoate into pantoic acid.</text>
</comment>
<keyword evidence="2 4" id="KW-0521">NADP</keyword>
<evidence type="ECO:0000313" key="7">
    <source>
        <dbReference type="EMBL" id="KEI45919.1"/>
    </source>
</evidence>
<dbReference type="InterPro" id="IPR013332">
    <property type="entry name" value="KPR_N"/>
</dbReference>
<comment type="catalytic activity">
    <reaction evidence="4">
        <text>(R)-pantoate + NADP(+) = 2-dehydropantoate + NADPH + H(+)</text>
        <dbReference type="Rhea" id="RHEA:16233"/>
        <dbReference type="ChEBI" id="CHEBI:11561"/>
        <dbReference type="ChEBI" id="CHEBI:15378"/>
        <dbReference type="ChEBI" id="CHEBI:15980"/>
        <dbReference type="ChEBI" id="CHEBI:57783"/>
        <dbReference type="ChEBI" id="CHEBI:58349"/>
        <dbReference type="EC" id="1.1.1.169"/>
    </reaction>
</comment>
<dbReference type="EMBL" id="JNVU01000005">
    <property type="protein sequence ID" value="KEI45919.1"/>
    <property type="molecule type" value="Genomic_DNA"/>
</dbReference>
<evidence type="ECO:0000313" key="8">
    <source>
        <dbReference type="Proteomes" id="UP000031419"/>
    </source>
</evidence>
<dbReference type="SUPFAM" id="SSF51735">
    <property type="entry name" value="NAD(P)-binding Rossmann-fold domains"/>
    <property type="match status" value="1"/>
</dbReference>
<dbReference type="STRING" id="28042.GU90_01595"/>
<evidence type="ECO:0000256" key="3">
    <source>
        <dbReference type="ARBA" id="ARBA00023002"/>
    </source>
</evidence>
<comment type="caution">
    <text evidence="7">The sequence shown here is derived from an EMBL/GenBank/DDBJ whole genome shotgun (WGS) entry which is preliminary data.</text>
</comment>
<dbReference type="InterPro" id="IPR013328">
    <property type="entry name" value="6PGD_dom2"/>
</dbReference>
<organism evidence="7 8">
    <name type="scientific">Saccharopolyspora rectivirgula</name>
    <dbReference type="NCBI Taxonomy" id="28042"/>
    <lineage>
        <taxon>Bacteria</taxon>
        <taxon>Bacillati</taxon>
        <taxon>Actinomycetota</taxon>
        <taxon>Actinomycetes</taxon>
        <taxon>Pseudonocardiales</taxon>
        <taxon>Pseudonocardiaceae</taxon>
        <taxon>Saccharopolyspora</taxon>
    </lineage>
</organism>
<name>A0A073BDQ7_9PSEU</name>
<dbReference type="NCBIfam" id="TIGR00745">
    <property type="entry name" value="apbA_panE"/>
    <property type="match status" value="1"/>
</dbReference>
<evidence type="ECO:0000256" key="2">
    <source>
        <dbReference type="ARBA" id="ARBA00022857"/>
    </source>
</evidence>
<dbReference type="UniPathway" id="UPA00028">
    <property type="reaction ID" value="UER00004"/>
</dbReference>
<keyword evidence="4" id="KW-0566">Pantothenate biosynthesis</keyword>
<dbReference type="InterPro" id="IPR036291">
    <property type="entry name" value="NAD(P)-bd_dom_sf"/>
</dbReference>
<dbReference type="NCBIfam" id="NF005091">
    <property type="entry name" value="PRK06522.2-2"/>
    <property type="match status" value="1"/>
</dbReference>
<proteinExistence type="inferred from homology"/>
<feature type="domain" description="Ketopantoate reductase N-terminal" evidence="5">
    <location>
        <begin position="6"/>
        <end position="141"/>
    </location>
</feature>
<dbReference type="InterPro" id="IPR013752">
    <property type="entry name" value="KPA_reductase"/>
</dbReference>
<accession>A0A073BDQ7</accession>
<dbReference type="InterPro" id="IPR003710">
    <property type="entry name" value="ApbA"/>
</dbReference>
<dbReference type="Pfam" id="PF08546">
    <property type="entry name" value="ApbA_C"/>
    <property type="match status" value="1"/>
</dbReference>
<evidence type="ECO:0000259" key="6">
    <source>
        <dbReference type="Pfam" id="PF08546"/>
    </source>
</evidence>
<comment type="pathway">
    <text evidence="4">Cofactor biosynthesis; (R)-pantothenate biosynthesis; (R)-pantoate from 3-methyl-2-oxobutanoate: step 2/2.</text>
</comment>
<dbReference type="GO" id="GO:0015940">
    <property type="term" value="P:pantothenate biosynthetic process"/>
    <property type="evidence" value="ECO:0007669"/>
    <property type="project" value="UniProtKB-UniPathway"/>
</dbReference>
<dbReference type="GO" id="GO:0005737">
    <property type="term" value="C:cytoplasm"/>
    <property type="evidence" value="ECO:0007669"/>
    <property type="project" value="TreeGrafter"/>
</dbReference>
<dbReference type="RefSeq" id="WP_029720961.1">
    <property type="nucleotide sequence ID" value="NZ_JAJUIW010000005.1"/>
</dbReference>
<protein>
    <recommendedName>
        <fullName evidence="4">2-dehydropantoate 2-reductase</fullName>
        <ecNumber evidence="4">1.1.1.169</ecNumber>
    </recommendedName>
    <alternativeName>
        <fullName evidence="4">Ketopantoate reductase</fullName>
    </alternativeName>
</protein>
<feature type="domain" description="Ketopantoate reductase C-terminal" evidence="6">
    <location>
        <begin position="168"/>
        <end position="291"/>
    </location>
</feature>
<sequence>MEARRIAIIGSGAIGGVLAAAAADAGHDVTLCVRTPFERLLLENDGESREVPVTLATEPGVLGEVDWILLTTKVQDVPSTAPWLEKLATESTPLVVVQNGVEHRESVAAMGLPAPVLPALIYVAAERVAPGRIVCRSRSKLVTEDNELGARFRALLGTTSANISLTTDFRTEAWRKMLVNLAANPITALTLRRLDVLREPDILELSKKVLAEAIAVAQAEGAQLTQADADRLIDNYSRMFPTDNGTSMLYDRLAGLPTEHEHITGPLVRAAREHGIPVPHNETLLALMRALRPMRLPRV</sequence>
<dbReference type="EC" id="1.1.1.169" evidence="4"/>
<dbReference type="SUPFAM" id="SSF48179">
    <property type="entry name" value="6-phosphogluconate dehydrogenase C-terminal domain-like"/>
    <property type="match status" value="1"/>
</dbReference>
<dbReference type="AlphaFoldDB" id="A0A073BDQ7"/>
<keyword evidence="8" id="KW-1185">Reference proteome</keyword>
<dbReference type="PANTHER" id="PTHR21708">
    <property type="entry name" value="PROBABLE 2-DEHYDROPANTOATE 2-REDUCTASE"/>
    <property type="match status" value="1"/>
</dbReference>
<dbReference type="FunFam" id="1.10.1040.10:FF:000017">
    <property type="entry name" value="2-dehydropantoate 2-reductase"/>
    <property type="match status" value="1"/>
</dbReference>
<dbReference type="eggNOG" id="COG1893">
    <property type="taxonomic scope" value="Bacteria"/>
</dbReference>
<keyword evidence="3 4" id="KW-0560">Oxidoreductase</keyword>
<dbReference type="Gene3D" id="3.40.50.720">
    <property type="entry name" value="NAD(P)-binding Rossmann-like Domain"/>
    <property type="match status" value="1"/>
</dbReference>
<dbReference type="InterPro" id="IPR051402">
    <property type="entry name" value="KPR-Related"/>
</dbReference>
<dbReference type="GO" id="GO:0008677">
    <property type="term" value="F:2-dehydropantoate 2-reductase activity"/>
    <property type="evidence" value="ECO:0007669"/>
    <property type="project" value="UniProtKB-EC"/>
</dbReference>